<feature type="domain" description="Amidase" evidence="1">
    <location>
        <begin position="39"/>
        <end position="326"/>
    </location>
</feature>
<dbReference type="SUPFAM" id="SSF75304">
    <property type="entry name" value="Amidase signature (AS) enzymes"/>
    <property type="match status" value="1"/>
</dbReference>
<name>A0A2A6LMA3_RHIFR</name>
<evidence type="ECO:0000313" key="3">
    <source>
        <dbReference type="Proteomes" id="UP000220353"/>
    </source>
</evidence>
<organism evidence="2 3">
    <name type="scientific">Rhizobium fredii</name>
    <name type="common">Sinorhizobium fredii</name>
    <dbReference type="NCBI Taxonomy" id="380"/>
    <lineage>
        <taxon>Bacteria</taxon>
        <taxon>Pseudomonadati</taxon>
        <taxon>Pseudomonadota</taxon>
        <taxon>Alphaproteobacteria</taxon>
        <taxon>Hyphomicrobiales</taxon>
        <taxon>Rhizobiaceae</taxon>
        <taxon>Sinorhizobium/Ensifer group</taxon>
        <taxon>Sinorhizobium</taxon>
    </lineage>
</organism>
<evidence type="ECO:0000259" key="1">
    <source>
        <dbReference type="Pfam" id="PF01425"/>
    </source>
</evidence>
<proteinExistence type="predicted"/>
<dbReference type="PANTHER" id="PTHR42678:SF34">
    <property type="entry name" value="OS04G0183300 PROTEIN"/>
    <property type="match status" value="1"/>
</dbReference>
<dbReference type="InterPro" id="IPR036928">
    <property type="entry name" value="AS_sf"/>
</dbReference>
<reference evidence="2 3" key="1">
    <citation type="submission" date="2017-09" db="EMBL/GenBank/DDBJ databases">
        <title>Comparative genomics of rhizobia isolated from Phaseolus vulgaris in China.</title>
        <authorList>
            <person name="Tong W."/>
        </authorList>
    </citation>
    <scope>NUCLEOTIDE SEQUENCE [LARGE SCALE GENOMIC DNA]</scope>
    <source>
        <strain evidence="2 3">PCH1</strain>
    </source>
</reference>
<evidence type="ECO:0000313" key="2">
    <source>
        <dbReference type="EMBL" id="PDT43803.1"/>
    </source>
</evidence>
<dbReference type="Gene3D" id="3.90.1300.10">
    <property type="entry name" value="Amidase signature (AS) domain"/>
    <property type="match status" value="1"/>
</dbReference>
<gene>
    <name evidence="2" type="ORF">CO661_33005</name>
</gene>
<comment type="caution">
    <text evidence="2">The sequence shown here is derived from an EMBL/GenBank/DDBJ whole genome shotgun (WGS) entry which is preliminary data.</text>
</comment>
<dbReference type="RefSeq" id="WP_097588132.1">
    <property type="nucleotide sequence ID" value="NZ_NWTC01000061.1"/>
</dbReference>
<dbReference type="InterPro" id="IPR023631">
    <property type="entry name" value="Amidase_dom"/>
</dbReference>
<dbReference type="Pfam" id="PF01425">
    <property type="entry name" value="Amidase"/>
    <property type="match status" value="1"/>
</dbReference>
<accession>A0A2A6LMA3</accession>
<dbReference type="AlphaFoldDB" id="A0A2A6LMA3"/>
<dbReference type="Proteomes" id="UP000220353">
    <property type="component" value="Unassembled WGS sequence"/>
</dbReference>
<dbReference type="EMBL" id="NWTC01000061">
    <property type="protein sequence ID" value="PDT43803.1"/>
    <property type="molecule type" value="Genomic_DNA"/>
</dbReference>
<protein>
    <submittedName>
        <fullName evidence="2">Amidase</fullName>
    </submittedName>
</protein>
<sequence length="533" mass="56021">MNTTAPIASAGAQGEPCVLELSITDIQHAYASKSYTAEELTRAFLGRIAEYEPAYNAFVTMNPRALEDAKTIDRRLACGDGLSSLTGVPVVVKDSIDVAGLPSTAGWEKLSSRAGGADLVPSTDAPVIARLRAAGAIILGKTNMPSFGESGTDANTSWNGRTYNAVDRDLAPGGSSSGTATAVSASFAVVGLAGETGGSIQNPAAAQSLVGVKPTFGLVPNAGVVPLAASTRDVIGPHAKTIHDAAVVLDALVGYTLGDPKTIASIGNIPEGGYTAGLSEGALQRKRIGLYGPGWRNPALALSEETERLYRRAIAELQERGAIAVPDPFAGSGFADLALRLPDVDYDPRGTESVAYDLEQYLRRLGPTAAAHSIGELVQLAGESPLEGKGPLAWYVDALPMLKASISNPAKVPDLSSFSALREEYLRIFNKIMQEKQLDALVFPQMMYPVPPVFGEPYAATTSSEINITGSPAVTVPAGAYRNGSPFSLVFVGRLWDEAKLLAMAFDYEQATRYRIVPKLRVASRPKDGAIVK</sequence>
<dbReference type="PANTHER" id="PTHR42678">
    <property type="entry name" value="AMIDASE"/>
    <property type="match status" value="1"/>
</dbReference>